<comment type="caution">
    <text evidence="8">The sequence shown here is derived from an EMBL/GenBank/DDBJ whole genome shotgun (WGS) entry which is preliminary data.</text>
</comment>
<protein>
    <recommendedName>
        <fullName evidence="10">Carbohydrate-binding protein SusD</fullName>
    </recommendedName>
</protein>
<dbReference type="PROSITE" id="PS51257">
    <property type="entry name" value="PROKAR_LIPOPROTEIN"/>
    <property type="match status" value="1"/>
</dbReference>
<dbReference type="SUPFAM" id="SSF48452">
    <property type="entry name" value="TPR-like"/>
    <property type="match status" value="1"/>
</dbReference>
<evidence type="ECO:0000256" key="2">
    <source>
        <dbReference type="ARBA" id="ARBA00006275"/>
    </source>
</evidence>
<dbReference type="OrthoDB" id="625727at2"/>
<evidence type="ECO:0008006" key="10">
    <source>
        <dbReference type="Google" id="ProtNLM"/>
    </source>
</evidence>
<sequence>MKRTHYIYFTGLIVLLSTTGCKKYLDIPLPVNQVSAGAPYTNDNGAAAVLNNILGEISNSQSLTNSTGFPLRSGLYTDELQNASTQTDYLAFYSNGLQSANTAYMWSYFYNQLYAINLAVEGVSNASPTALKKRDQWLGEALFLRALMHFYLVNLFGEVPIVTSSDFRTNNTSGRSARNDVYAQIITDLKEAQNLLTAEYRNADGNVTTTDRARPNKAAATAFLARVYLFVEDMANAEAQANTLIGNTATYQLVPPAQTFLAASKEMIWGLAPPATGNYVRDAGAYIITAGKTPLQSGQVASLSASLVNAFEAGDTRFTNWVGTSVVPASGSNSETTYYFANKYKVKTTVATPTEYLVVFRLAEQYLIRAEARLKRNDPDGAKADLDAVRARAGLTGSTATTADEIRDAIINERRIEFFTEWGNRLFDLRRTGKLDGVMNAEAPKKNGAWSSFKQWWPISTNDTQVNPNLLQTPGYQ</sequence>
<evidence type="ECO:0000256" key="4">
    <source>
        <dbReference type="ARBA" id="ARBA00023136"/>
    </source>
</evidence>
<proteinExistence type="inferred from homology"/>
<evidence type="ECO:0000256" key="1">
    <source>
        <dbReference type="ARBA" id="ARBA00004442"/>
    </source>
</evidence>
<dbReference type="InterPro" id="IPR011990">
    <property type="entry name" value="TPR-like_helical_dom_sf"/>
</dbReference>
<feature type="domain" description="RagB/SusD" evidence="6">
    <location>
        <begin position="320"/>
        <end position="476"/>
    </location>
</feature>
<evidence type="ECO:0000256" key="5">
    <source>
        <dbReference type="ARBA" id="ARBA00023237"/>
    </source>
</evidence>
<organism evidence="8 9">
    <name type="scientific">Niastella populi</name>
    <dbReference type="NCBI Taxonomy" id="550983"/>
    <lineage>
        <taxon>Bacteria</taxon>
        <taxon>Pseudomonadati</taxon>
        <taxon>Bacteroidota</taxon>
        <taxon>Chitinophagia</taxon>
        <taxon>Chitinophagales</taxon>
        <taxon>Chitinophagaceae</taxon>
        <taxon>Niastella</taxon>
    </lineage>
</organism>
<keyword evidence="5" id="KW-0998">Cell outer membrane</keyword>
<dbReference type="EMBL" id="LWBP01000123">
    <property type="protein sequence ID" value="OQP62213.1"/>
    <property type="molecule type" value="Genomic_DNA"/>
</dbReference>
<evidence type="ECO:0000256" key="3">
    <source>
        <dbReference type="ARBA" id="ARBA00022729"/>
    </source>
</evidence>
<evidence type="ECO:0000259" key="6">
    <source>
        <dbReference type="Pfam" id="PF07980"/>
    </source>
</evidence>
<reference evidence="9" key="1">
    <citation type="submission" date="2016-04" db="EMBL/GenBank/DDBJ databases">
        <authorList>
            <person name="Chen L."/>
            <person name="Zhuang W."/>
            <person name="Wang G."/>
        </authorList>
    </citation>
    <scope>NUCLEOTIDE SEQUENCE [LARGE SCALE GENOMIC DNA]</scope>
    <source>
        <strain evidence="9">208</strain>
    </source>
</reference>
<dbReference type="AlphaFoldDB" id="A0A1V9FV42"/>
<dbReference type="CDD" id="cd08977">
    <property type="entry name" value="SusD"/>
    <property type="match status" value="1"/>
</dbReference>
<name>A0A1V9FV42_9BACT</name>
<keyword evidence="4" id="KW-0472">Membrane</keyword>
<feature type="domain" description="SusD-like N-terminal" evidence="7">
    <location>
        <begin position="94"/>
        <end position="229"/>
    </location>
</feature>
<dbReference type="InterPro" id="IPR012944">
    <property type="entry name" value="SusD_RagB_dom"/>
</dbReference>
<accession>A0A1V9FV42</accession>
<comment type="similarity">
    <text evidence="2">Belongs to the SusD family.</text>
</comment>
<dbReference type="Proteomes" id="UP000192276">
    <property type="component" value="Unassembled WGS sequence"/>
</dbReference>
<comment type="subcellular location">
    <subcellularLocation>
        <location evidence="1">Cell outer membrane</location>
    </subcellularLocation>
</comment>
<dbReference type="STRING" id="550983.A4R26_18225"/>
<dbReference type="InterPro" id="IPR033985">
    <property type="entry name" value="SusD-like_N"/>
</dbReference>
<gene>
    <name evidence="8" type="ORF">A4R26_18225</name>
</gene>
<dbReference type="RefSeq" id="WP_081164002.1">
    <property type="nucleotide sequence ID" value="NZ_LWBP01000123.1"/>
</dbReference>
<dbReference type="GO" id="GO:0009279">
    <property type="term" value="C:cell outer membrane"/>
    <property type="evidence" value="ECO:0007669"/>
    <property type="project" value="UniProtKB-SubCell"/>
</dbReference>
<keyword evidence="9" id="KW-1185">Reference proteome</keyword>
<dbReference type="Pfam" id="PF07980">
    <property type="entry name" value="SusD_RagB"/>
    <property type="match status" value="1"/>
</dbReference>
<dbReference type="Pfam" id="PF14322">
    <property type="entry name" value="SusD-like_3"/>
    <property type="match status" value="1"/>
</dbReference>
<evidence type="ECO:0000313" key="8">
    <source>
        <dbReference type="EMBL" id="OQP62213.1"/>
    </source>
</evidence>
<evidence type="ECO:0000259" key="7">
    <source>
        <dbReference type="Pfam" id="PF14322"/>
    </source>
</evidence>
<keyword evidence="3" id="KW-0732">Signal</keyword>
<evidence type="ECO:0000313" key="9">
    <source>
        <dbReference type="Proteomes" id="UP000192276"/>
    </source>
</evidence>
<dbReference type="Gene3D" id="1.25.40.390">
    <property type="match status" value="1"/>
</dbReference>